<dbReference type="EMBL" id="PJAI02000001">
    <property type="protein sequence ID" value="TYK67139.1"/>
    <property type="molecule type" value="Genomic_DNA"/>
</dbReference>
<comment type="caution">
    <text evidence="1">The sequence shown here is derived from an EMBL/GenBank/DDBJ whole genome shotgun (WGS) entry which is preliminary data.</text>
</comment>
<protein>
    <recommendedName>
        <fullName evidence="3">MSHA biogenesis protein MshK</fullName>
    </recommendedName>
</protein>
<reference evidence="1 2" key="1">
    <citation type="submission" date="2019-08" db="EMBL/GenBank/DDBJ databases">
        <title>Microbe sample from Colwellia echini.</title>
        <authorList>
            <person name="Christiansen L."/>
            <person name="Pathiraja D."/>
            <person name="Schultz-Johansen M."/>
            <person name="Choi I.-G."/>
            <person name="Stougaard P."/>
        </authorList>
    </citation>
    <scope>NUCLEOTIDE SEQUENCE [LARGE SCALE GENOMIC DNA]</scope>
    <source>
        <strain evidence="1 2">A3</strain>
    </source>
</reference>
<dbReference type="RefSeq" id="WP_101343727.1">
    <property type="nucleotide sequence ID" value="NZ_PJAI02000001.1"/>
</dbReference>
<evidence type="ECO:0000313" key="1">
    <source>
        <dbReference type="EMBL" id="TYK67139.1"/>
    </source>
</evidence>
<proteinExistence type="predicted"/>
<organism evidence="1 2">
    <name type="scientific">Colwellia echini</name>
    <dbReference type="NCBI Taxonomy" id="1982103"/>
    <lineage>
        <taxon>Bacteria</taxon>
        <taxon>Pseudomonadati</taxon>
        <taxon>Pseudomonadota</taxon>
        <taxon>Gammaproteobacteria</taxon>
        <taxon>Alteromonadales</taxon>
        <taxon>Colwelliaceae</taxon>
        <taxon>Colwellia</taxon>
    </lineage>
</organism>
<accession>A0ABY3N149</accession>
<evidence type="ECO:0008006" key="3">
    <source>
        <dbReference type="Google" id="ProtNLM"/>
    </source>
</evidence>
<gene>
    <name evidence="1" type="ORF">CWS31_000975</name>
</gene>
<keyword evidence="2" id="KW-1185">Reference proteome</keyword>
<evidence type="ECO:0000313" key="2">
    <source>
        <dbReference type="Proteomes" id="UP000815846"/>
    </source>
</evidence>
<sequence>MMFISFISSAEALDPTQPFGSSGAGNGNTSLKHEDSFTLTSIIHGDGIHTAVINGKIYKMFDYVGEYRITAINNHSVVLRSKSERLKINVFKSQGFTSSVIESTVAH</sequence>
<dbReference type="Proteomes" id="UP000815846">
    <property type="component" value="Unassembled WGS sequence"/>
</dbReference>
<name>A0ABY3N149_9GAMM</name>